<keyword evidence="2" id="KW-1185">Reference proteome</keyword>
<accession>A0A067QAQ7</accession>
<name>A0A067QAQ7_9AGAM</name>
<reference evidence="2" key="1">
    <citation type="journal article" date="2014" name="Proc. Natl. Acad. Sci. U.S.A.">
        <title>Extensive sampling of basidiomycete genomes demonstrates inadequacy of the white-rot/brown-rot paradigm for wood decay fungi.</title>
        <authorList>
            <person name="Riley R."/>
            <person name="Salamov A.A."/>
            <person name="Brown D.W."/>
            <person name="Nagy L.G."/>
            <person name="Floudas D."/>
            <person name="Held B.W."/>
            <person name="Levasseur A."/>
            <person name="Lombard V."/>
            <person name="Morin E."/>
            <person name="Otillar R."/>
            <person name="Lindquist E.A."/>
            <person name="Sun H."/>
            <person name="LaButti K.M."/>
            <person name="Schmutz J."/>
            <person name="Jabbour D."/>
            <person name="Luo H."/>
            <person name="Baker S.E."/>
            <person name="Pisabarro A.G."/>
            <person name="Walton J.D."/>
            <person name="Blanchette R.A."/>
            <person name="Henrissat B."/>
            <person name="Martin F."/>
            <person name="Cullen D."/>
            <person name="Hibbett D.S."/>
            <person name="Grigoriev I.V."/>
        </authorList>
    </citation>
    <scope>NUCLEOTIDE SEQUENCE [LARGE SCALE GENOMIC DNA]</scope>
    <source>
        <strain evidence="2">MUCL 33604</strain>
    </source>
</reference>
<gene>
    <name evidence="1" type="ORF">JAAARDRAFT_187412</name>
</gene>
<protein>
    <submittedName>
        <fullName evidence="1">Uncharacterized protein</fullName>
    </submittedName>
</protein>
<dbReference type="AlphaFoldDB" id="A0A067QAQ7"/>
<dbReference type="Proteomes" id="UP000027265">
    <property type="component" value="Unassembled WGS sequence"/>
</dbReference>
<evidence type="ECO:0000313" key="2">
    <source>
        <dbReference type="Proteomes" id="UP000027265"/>
    </source>
</evidence>
<organism evidence="1 2">
    <name type="scientific">Jaapia argillacea MUCL 33604</name>
    <dbReference type="NCBI Taxonomy" id="933084"/>
    <lineage>
        <taxon>Eukaryota</taxon>
        <taxon>Fungi</taxon>
        <taxon>Dikarya</taxon>
        <taxon>Basidiomycota</taxon>
        <taxon>Agaricomycotina</taxon>
        <taxon>Agaricomycetes</taxon>
        <taxon>Agaricomycetidae</taxon>
        <taxon>Jaapiales</taxon>
        <taxon>Jaapiaceae</taxon>
        <taxon>Jaapia</taxon>
    </lineage>
</organism>
<dbReference type="HOGENOM" id="CLU_2469399_0_0_1"/>
<dbReference type="InParanoid" id="A0A067QAQ7"/>
<evidence type="ECO:0000313" key="1">
    <source>
        <dbReference type="EMBL" id="KDQ64029.1"/>
    </source>
</evidence>
<dbReference type="EMBL" id="KL197709">
    <property type="protein sequence ID" value="KDQ64029.1"/>
    <property type="molecule type" value="Genomic_DNA"/>
</dbReference>
<proteinExistence type="predicted"/>
<dbReference type="OrthoDB" id="3058987at2759"/>
<sequence length="88" mass="9994">MAEVRGRYEQWAKEEMQALLADWDKQKEVMVLSSGRSPEEYQRAIDNIREFQSILSALCDALSLCGYLFLTGPMPRQMGESPVPVALL</sequence>